<evidence type="ECO:0000313" key="1">
    <source>
        <dbReference type="EMBL" id="GAA3500522.1"/>
    </source>
</evidence>
<reference evidence="2" key="1">
    <citation type="journal article" date="2019" name="Int. J. Syst. Evol. Microbiol.">
        <title>The Global Catalogue of Microorganisms (GCM) 10K type strain sequencing project: providing services to taxonomists for standard genome sequencing and annotation.</title>
        <authorList>
            <consortium name="The Broad Institute Genomics Platform"/>
            <consortium name="The Broad Institute Genome Sequencing Center for Infectious Disease"/>
            <person name="Wu L."/>
            <person name="Ma J."/>
        </authorList>
    </citation>
    <scope>NUCLEOTIDE SEQUENCE [LARGE SCALE GENOMIC DNA]</scope>
    <source>
        <strain evidence="2">JCM 4816</strain>
    </source>
</reference>
<sequence>MTETRTSHTCSRVTPYGRQAMHMGLTRLTGAGHLRWTKGHVTVGTRPLEDLADRAGV</sequence>
<comment type="caution">
    <text evidence="1">The sequence shown here is derived from an EMBL/GenBank/DDBJ whole genome shotgun (WGS) entry which is preliminary data.</text>
</comment>
<dbReference type="Proteomes" id="UP001501455">
    <property type="component" value="Unassembled WGS sequence"/>
</dbReference>
<keyword evidence="2" id="KW-1185">Reference proteome</keyword>
<accession>A0ABP6TZB7</accession>
<organism evidence="1 2">
    <name type="scientific">Streptomyces prasinosporus</name>
    <dbReference type="NCBI Taxonomy" id="68256"/>
    <lineage>
        <taxon>Bacteria</taxon>
        <taxon>Bacillati</taxon>
        <taxon>Actinomycetota</taxon>
        <taxon>Actinomycetes</taxon>
        <taxon>Kitasatosporales</taxon>
        <taxon>Streptomycetaceae</taxon>
        <taxon>Streptomyces</taxon>
        <taxon>Streptomyces albogriseolus group</taxon>
    </lineage>
</organism>
<proteinExistence type="predicted"/>
<gene>
    <name evidence="1" type="ORF">GCM10019016_076280</name>
</gene>
<evidence type="ECO:0000313" key="2">
    <source>
        <dbReference type="Proteomes" id="UP001501455"/>
    </source>
</evidence>
<name>A0ABP6TZB7_9ACTN</name>
<protein>
    <submittedName>
        <fullName evidence="1">Uncharacterized protein</fullName>
    </submittedName>
</protein>
<dbReference type="EMBL" id="BAAAXF010000054">
    <property type="protein sequence ID" value="GAA3500522.1"/>
    <property type="molecule type" value="Genomic_DNA"/>
</dbReference>